<dbReference type="GO" id="GO:0005880">
    <property type="term" value="C:nuclear microtubule"/>
    <property type="evidence" value="ECO:0007669"/>
    <property type="project" value="TreeGrafter"/>
</dbReference>
<keyword evidence="4" id="KW-0493">Microtubule</keyword>
<feature type="compositionally biased region" description="Polar residues" evidence="6">
    <location>
        <begin position="214"/>
        <end position="239"/>
    </location>
</feature>
<gene>
    <name evidence="8" type="ORF">Cni_G24237</name>
</gene>
<evidence type="ECO:0000256" key="1">
    <source>
        <dbReference type="ARBA" id="ARBA00004245"/>
    </source>
</evidence>
<dbReference type="GO" id="GO:0060236">
    <property type="term" value="P:regulation of mitotic spindle organization"/>
    <property type="evidence" value="ECO:0007669"/>
    <property type="project" value="InterPro"/>
</dbReference>
<feature type="compositionally biased region" description="Polar residues" evidence="6">
    <location>
        <begin position="1"/>
        <end position="18"/>
    </location>
</feature>
<dbReference type="PANTHER" id="PTHR14326:SF58">
    <property type="entry name" value="TPX2 (TARGETING PROTEIN FOR XKLP2) PROTEIN FAMILY"/>
    <property type="match status" value="1"/>
</dbReference>
<keyword evidence="5" id="KW-0206">Cytoskeleton</keyword>
<name>A0AAQ3QJW6_9LILI</name>
<evidence type="ECO:0000313" key="8">
    <source>
        <dbReference type="EMBL" id="WOL15456.1"/>
    </source>
</evidence>
<evidence type="ECO:0000256" key="2">
    <source>
        <dbReference type="ARBA" id="ARBA00005885"/>
    </source>
</evidence>
<comment type="subcellular location">
    <subcellularLocation>
        <location evidence="1">Cytoplasm</location>
        <location evidence="1">Cytoskeleton</location>
    </subcellularLocation>
</comment>
<evidence type="ECO:0000256" key="3">
    <source>
        <dbReference type="ARBA" id="ARBA00022490"/>
    </source>
</evidence>
<feature type="region of interest" description="Disordered" evidence="6">
    <location>
        <begin position="1"/>
        <end position="79"/>
    </location>
</feature>
<dbReference type="AlphaFoldDB" id="A0AAQ3QJW6"/>
<dbReference type="PANTHER" id="PTHR14326">
    <property type="entry name" value="TARGETING PROTEIN FOR XKLP2"/>
    <property type="match status" value="1"/>
</dbReference>
<organism evidence="8 9">
    <name type="scientific">Canna indica</name>
    <name type="common">Indian-shot</name>
    <dbReference type="NCBI Taxonomy" id="4628"/>
    <lineage>
        <taxon>Eukaryota</taxon>
        <taxon>Viridiplantae</taxon>
        <taxon>Streptophyta</taxon>
        <taxon>Embryophyta</taxon>
        <taxon>Tracheophyta</taxon>
        <taxon>Spermatophyta</taxon>
        <taxon>Magnoliopsida</taxon>
        <taxon>Liliopsida</taxon>
        <taxon>Zingiberales</taxon>
        <taxon>Cannaceae</taxon>
        <taxon>Canna</taxon>
    </lineage>
</organism>
<evidence type="ECO:0000256" key="6">
    <source>
        <dbReference type="SAM" id="MobiDB-lite"/>
    </source>
</evidence>
<evidence type="ECO:0000259" key="7">
    <source>
        <dbReference type="Pfam" id="PF06886"/>
    </source>
</evidence>
<dbReference type="Pfam" id="PF06886">
    <property type="entry name" value="TPX2"/>
    <property type="match status" value="1"/>
</dbReference>
<dbReference type="GO" id="GO:0090307">
    <property type="term" value="P:mitotic spindle assembly"/>
    <property type="evidence" value="ECO:0007669"/>
    <property type="project" value="TreeGrafter"/>
</dbReference>
<dbReference type="InterPro" id="IPR009675">
    <property type="entry name" value="TPX2_fam"/>
</dbReference>
<dbReference type="GO" id="GO:0008017">
    <property type="term" value="F:microtubule binding"/>
    <property type="evidence" value="ECO:0007669"/>
    <property type="project" value="TreeGrafter"/>
</dbReference>
<keyword evidence="9" id="KW-1185">Reference proteome</keyword>
<evidence type="ECO:0000256" key="4">
    <source>
        <dbReference type="ARBA" id="ARBA00022701"/>
    </source>
</evidence>
<comment type="similarity">
    <text evidence="2">Belongs to the TPX2 family.</text>
</comment>
<dbReference type="EMBL" id="CP136896">
    <property type="protein sequence ID" value="WOL15456.1"/>
    <property type="molecule type" value="Genomic_DNA"/>
</dbReference>
<reference evidence="8 9" key="1">
    <citation type="submission" date="2023-10" db="EMBL/GenBank/DDBJ databases">
        <title>Chromosome-scale genome assembly provides insights into flower coloration mechanisms of Canna indica.</title>
        <authorList>
            <person name="Li C."/>
        </authorList>
    </citation>
    <scope>NUCLEOTIDE SEQUENCE [LARGE SCALE GENOMIC DNA]</scope>
    <source>
        <tissue evidence="8">Flower</tissue>
    </source>
</reference>
<accession>A0AAQ3QJW6</accession>
<evidence type="ECO:0000313" key="9">
    <source>
        <dbReference type="Proteomes" id="UP001327560"/>
    </source>
</evidence>
<dbReference type="GO" id="GO:0030295">
    <property type="term" value="F:protein kinase activator activity"/>
    <property type="evidence" value="ECO:0007669"/>
    <property type="project" value="TreeGrafter"/>
</dbReference>
<dbReference type="GO" id="GO:0005819">
    <property type="term" value="C:spindle"/>
    <property type="evidence" value="ECO:0007669"/>
    <property type="project" value="InterPro"/>
</dbReference>
<feature type="compositionally biased region" description="Polar residues" evidence="6">
    <location>
        <begin position="52"/>
        <end position="72"/>
    </location>
</feature>
<feature type="region of interest" description="Disordered" evidence="6">
    <location>
        <begin position="207"/>
        <end position="243"/>
    </location>
</feature>
<protein>
    <submittedName>
        <fullName evidence="8">Targeting protein for Xklp2-A-like</fullName>
    </submittedName>
</protein>
<dbReference type="Proteomes" id="UP001327560">
    <property type="component" value="Chromosome 7"/>
</dbReference>
<dbReference type="InterPro" id="IPR027329">
    <property type="entry name" value="TPX2_C"/>
</dbReference>
<keyword evidence="3" id="KW-0963">Cytoplasm</keyword>
<sequence length="480" mass="54360">MATPVKKSQTLRRQTSESAKLFENVDPNLLLSTPCRRPTKSPASRPMKPTLKASSRTLTPSPSPANRKSSVTPKMKRSKILGENLDSKKFLHELAMECDGDNKLSQSFNIPNGSEKVVVEDLEVNDLEGSAKARAMRRLMLEEAMSGVPAQGAGRVMYLVKTFERLLSIPKEEKQGESGGEVKRKVANWALPGLQFRPKAKLSDFSSSPVSSSAECLQGNSAEHPSVSSKDRSIGSSGRSKNKRLKVKALRPFKLRTEQRGRFKEEQFIKKVKEMFLEEEKKRMPIAQGLPWTTDEPEIPMKPPVKEPTEPIDLVLHSDVRAVERAEFDLQIAEHLSFIEQIKIERERQQKLEEEEEIRRLRRELVPKAQPMPYFDRPFIPRKKQSFVIASDLYPISVGGSTSAASIMKMERLPRKNVRQFSSAYDIVLGFACVYLCVFEEKYLDCSVVILEGILMIFINEGMNENQVVDEKICSWMNTN</sequence>
<proteinExistence type="inferred from homology"/>
<feature type="domain" description="TPX2 C-terminal" evidence="7">
    <location>
        <begin position="315"/>
        <end position="385"/>
    </location>
</feature>
<evidence type="ECO:0000256" key="5">
    <source>
        <dbReference type="ARBA" id="ARBA00023212"/>
    </source>
</evidence>